<feature type="domain" description="AB hydrolase-1" evidence="2">
    <location>
        <begin position="58"/>
        <end position="345"/>
    </location>
</feature>
<evidence type="ECO:0000313" key="4">
    <source>
        <dbReference type="Proteomes" id="UP000696280"/>
    </source>
</evidence>
<evidence type="ECO:0000313" key="3">
    <source>
        <dbReference type="EMBL" id="CAG8950316.1"/>
    </source>
</evidence>
<reference evidence="3" key="1">
    <citation type="submission" date="2021-07" db="EMBL/GenBank/DDBJ databases">
        <authorList>
            <person name="Durling M."/>
        </authorList>
    </citation>
    <scope>NUCLEOTIDE SEQUENCE</scope>
</reference>
<evidence type="ECO:0000259" key="2">
    <source>
        <dbReference type="Pfam" id="PF00561"/>
    </source>
</evidence>
<dbReference type="OrthoDB" id="408373at2759"/>
<dbReference type="Pfam" id="PF00561">
    <property type="entry name" value="Abhydrolase_1"/>
    <property type="match status" value="1"/>
</dbReference>
<keyword evidence="4" id="KW-1185">Reference proteome</keyword>
<dbReference type="Gene3D" id="3.40.50.1820">
    <property type="entry name" value="alpha/beta hydrolase"/>
    <property type="match status" value="1"/>
</dbReference>
<dbReference type="InterPro" id="IPR029058">
    <property type="entry name" value="AB_hydrolase_fold"/>
</dbReference>
<dbReference type="PANTHER" id="PTHR43798">
    <property type="entry name" value="MONOACYLGLYCEROL LIPASE"/>
    <property type="match status" value="1"/>
</dbReference>
<dbReference type="PRINTS" id="PR00111">
    <property type="entry name" value="ABHYDROLASE"/>
</dbReference>
<protein>
    <recommendedName>
        <fullName evidence="2">AB hydrolase-1 domain-containing protein</fullName>
    </recommendedName>
</protein>
<dbReference type="GO" id="GO:0016020">
    <property type="term" value="C:membrane"/>
    <property type="evidence" value="ECO:0007669"/>
    <property type="project" value="TreeGrafter"/>
</dbReference>
<comment type="caution">
    <text evidence="3">The sequence shown here is derived from an EMBL/GenBank/DDBJ whole genome shotgun (WGS) entry which is preliminary data.</text>
</comment>
<feature type="region of interest" description="Disordered" evidence="1">
    <location>
        <begin position="1"/>
        <end position="32"/>
    </location>
</feature>
<name>A0A9N9PKU1_9HELO</name>
<dbReference type="SUPFAM" id="SSF53474">
    <property type="entry name" value="alpha/beta-Hydrolases"/>
    <property type="match status" value="1"/>
</dbReference>
<dbReference type="EMBL" id="CAJVRL010000037">
    <property type="protein sequence ID" value="CAG8950316.1"/>
    <property type="molecule type" value="Genomic_DNA"/>
</dbReference>
<dbReference type="InterPro" id="IPR000073">
    <property type="entry name" value="AB_hydrolase_1"/>
</dbReference>
<gene>
    <name evidence="3" type="ORF">HYFRA_00006809</name>
</gene>
<sequence length="363" mass="39764">MDTKFLLSRKPPSASMSPKELDHHLPYSPDLLPGGRDVNSPYGRIRLYEWGPEEGKKVLFIHGLSTPAPALGTVADTLTQRGCRVMILDLWGRGYSDAPMDLKHDSRLYATQILLAISTSPTSWTGSKSGGFSLVGYSMGGGVVVSFAGYFPQLINSVVLMAPGGLYTSLPPEYHALHVRYSWIFPSKYVKYAIRKLLNGTTGAVSQDETTFPNSQSNYGIQASTKCSPRIVVSPEISLDVPAVVNWEIDNNRAFIHSVTSSIRHAPIENQFSAWSFLRTLIEENEGSKTVSGQPNRLSGTKVLLLVGNQDSILPKHQLCRNAQNALGSENVEIMGFNGGHDFPITHGVEVAETVSDFWKIQV</sequence>
<dbReference type="Proteomes" id="UP000696280">
    <property type="component" value="Unassembled WGS sequence"/>
</dbReference>
<dbReference type="AlphaFoldDB" id="A0A9N9PKU1"/>
<dbReference type="PANTHER" id="PTHR43798:SF33">
    <property type="entry name" value="HYDROLASE, PUTATIVE (AFU_ORTHOLOGUE AFUA_2G14860)-RELATED"/>
    <property type="match status" value="1"/>
</dbReference>
<proteinExistence type="predicted"/>
<organism evidence="3 4">
    <name type="scientific">Hymenoscyphus fraxineus</name>
    <dbReference type="NCBI Taxonomy" id="746836"/>
    <lineage>
        <taxon>Eukaryota</taxon>
        <taxon>Fungi</taxon>
        <taxon>Dikarya</taxon>
        <taxon>Ascomycota</taxon>
        <taxon>Pezizomycotina</taxon>
        <taxon>Leotiomycetes</taxon>
        <taxon>Helotiales</taxon>
        <taxon>Helotiaceae</taxon>
        <taxon>Hymenoscyphus</taxon>
    </lineage>
</organism>
<dbReference type="InterPro" id="IPR050266">
    <property type="entry name" value="AB_hydrolase_sf"/>
</dbReference>
<accession>A0A9N9PKU1</accession>
<evidence type="ECO:0000256" key="1">
    <source>
        <dbReference type="SAM" id="MobiDB-lite"/>
    </source>
</evidence>